<dbReference type="VEuPathDB" id="FungiDB:sscle_02g017630"/>
<sequence length="114" mass="12883">MVYLQLTYFHSATYEPNYHGHSHSGTFDFESWTCQVIRYPNEFSHRHCADAKAGRVIEALLCFDAIFAAFLGVPVLRRERSISYSVNDGAGRWAGYYVGDGEKGDGVVDWVVLL</sequence>
<dbReference type="OrthoDB" id="5238025at2759"/>
<proteinExistence type="predicted"/>
<name>A0A1D9PXG4_SCLS1</name>
<dbReference type="EMBL" id="CP017815">
    <property type="protein sequence ID" value="APA06993.1"/>
    <property type="molecule type" value="Genomic_DNA"/>
</dbReference>
<organism evidence="1 2">
    <name type="scientific">Sclerotinia sclerotiorum (strain ATCC 18683 / 1980 / Ss-1)</name>
    <name type="common">White mold</name>
    <name type="synonym">Whetzelinia sclerotiorum</name>
    <dbReference type="NCBI Taxonomy" id="665079"/>
    <lineage>
        <taxon>Eukaryota</taxon>
        <taxon>Fungi</taxon>
        <taxon>Dikarya</taxon>
        <taxon>Ascomycota</taxon>
        <taxon>Pezizomycotina</taxon>
        <taxon>Leotiomycetes</taxon>
        <taxon>Helotiales</taxon>
        <taxon>Sclerotiniaceae</taxon>
        <taxon>Sclerotinia</taxon>
    </lineage>
</organism>
<reference evidence="2" key="1">
    <citation type="journal article" date="2017" name="Genome Biol. Evol.">
        <title>The complete genome sequence of the phytopathogenic fungus Sclerotinia sclerotiorum reveals insights into the genome architecture of broad host range pathogens.</title>
        <authorList>
            <person name="Derbyshire M."/>
            <person name="Denton-Giles M."/>
            <person name="Hegedus D."/>
            <person name="Seifbarghy S."/>
            <person name="Rollins J."/>
            <person name="van Kan J."/>
            <person name="Seidl M.F."/>
            <person name="Faino L."/>
            <person name="Mbengue M."/>
            <person name="Navaud O."/>
            <person name="Raffaele S."/>
            <person name="Hammond-Kosack K."/>
            <person name="Heard S."/>
            <person name="Oliver R."/>
        </authorList>
    </citation>
    <scope>NUCLEOTIDE SEQUENCE [LARGE SCALE GENOMIC DNA]</scope>
    <source>
        <strain evidence="2">ATCC 18683 / 1980 / Ss-1</strain>
    </source>
</reference>
<protein>
    <submittedName>
        <fullName evidence="1">Uncharacterized protein</fullName>
    </submittedName>
</protein>
<evidence type="ECO:0000313" key="2">
    <source>
        <dbReference type="Proteomes" id="UP000177798"/>
    </source>
</evidence>
<gene>
    <name evidence="1" type="ORF">sscle_02g017630</name>
</gene>
<dbReference type="Proteomes" id="UP000177798">
    <property type="component" value="Chromosome 2"/>
</dbReference>
<evidence type="ECO:0000313" key="1">
    <source>
        <dbReference type="EMBL" id="APA06993.1"/>
    </source>
</evidence>
<accession>A0A1D9PXG4</accession>
<dbReference type="AlphaFoldDB" id="A0A1D9PXG4"/>